<dbReference type="RefSeq" id="WP_322346601.1">
    <property type="nucleotide sequence ID" value="NZ_CP129968.2"/>
</dbReference>
<feature type="domain" description="HTH LytTR-type" evidence="2">
    <location>
        <begin position="192"/>
        <end position="255"/>
    </location>
</feature>
<evidence type="ECO:0000313" key="3">
    <source>
        <dbReference type="EMBL" id="WNB17217.1"/>
    </source>
</evidence>
<dbReference type="PROSITE" id="PS50930">
    <property type="entry name" value="HTH_LYTTR"/>
    <property type="match status" value="1"/>
</dbReference>
<accession>A0AA51ZV28</accession>
<proteinExistence type="predicted"/>
<dbReference type="PANTHER" id="PTHR37299">
    <property type="entry name" value="TRANSCRIPTIONAL REGULATOR-RELATED"/>
    <property type="match status" value="1"/>
</dbReference>
<dbReference type="Gene3D" id="2.40.50.1020">
    <property type="entry name" value="LytTr DNA-binding domain"/>
    <property type="match status" value="1"/>
</dbReference>
<dbReference type="AlphaFoldDB" id="A0AA51ZV28"/>
<keyword evidence="1" id="KW-0812">Transmembrane</keyword>
<dbReference type="Proteomes" id="UP001232019">
    <property type="component" value="Chromosome"/>
</dbReference>
<name>A0AA51ZV28_9BACT</name>
<dbReference type="GO" id="GO:0000156">
    <property type="term" value="F:phosphorelay response regulator activity"/>
    <property type="evidence" value="ECO:0007669"/>
    <property type="project" value="InterPro"/>
</dbReference>
<feature type="transmembrane region" description="Helical" evidence="1">
    <location>
        <begin position="12"/>
        <end position="29"/>
    </location>
</feature>
<sequence length="255" mass="30276">MKLKVSRKISNYLPLLFGIISGFSVFYFLYFFRAYGIQTGISYSGHSHIFRAICFGVLTFLYLTPAEYWLKPKLKLKKTLHHILWYLGLVFLGAQLIFILFNFFWNWQEWDWVGYYLIMLEFPLMMIFPLVLYGLIRMVVFSTKETDKYLILQSESGKDKLKIRKEDFLYANSSENYINIQYLTGQSSKQHLIRKPLKNLENELSKYSSIKRCHRGYLVNKENIKNIKQDRGKIQIEIDSTLLPVSKKYESAFIN</sequence>
<protein>
    <submittedName>
        <fullName evidence="3">LytTR family DNA-binding domain-containing protein</fullName>
    </submittedName>
</protein>
<evidence type="ECO:0000256" key="1">
    <source>
        <dbReference type="SAM" id="Phobius"/>
    </source>
</evidence>
<evidence type="ECO:0000259" key="2">
    <source>
        <dbReference type="PROSITE" id="PS50930"/>
    </source>
</evidence>
<gene>
    <name evidence="3" type="ORF">QYS47_33265</name>
</gene>
<feature type="transmembrane region" description="Helical" evidence="1">
    <location>
        <begin position="82"/>
        <end position="107"/>
    </location>
</feature>
<keyword evidence="1" id="KW-0472">Membrane</keyword>
<dbReference type="KEGG" id="marp:QYS47_33265"/>
<feature type="transmembrane region" description="Helical" evidence="1">
    <location>
        <begin position="113"/>
        <end position="136"/>
    </location>
</feature>
<dbReference type="Pfam" id="PF04397">
    <property type="entry name" value="LytTR"/>
    <property type="match status" value="1"/>
</dbReference>
<dbReference type="GO" id="GO:0003677">
    <property type="term" value="F:DNA binding"/>
    <property type="evidence" value="ECO:0007669"/>
    <property type="project" value="UniProtKB-KW"/>
</dbReference>
<organism evidence="3">
    <name type="scientific">Marivirga arenosa</name>
    <dbReference type="NCBI Taxonomy" id="3059076"/>
    <lineage>
        <taxon>Bacteria</taxon>
        <taxon>Pseudomonadati</taxon>
        <taxon>Bacteroidota</taxon>
        <taxon>Cytophagia</taxon>
        <taxon>Cytophagales</taxon>
        <taxon>Marivirgaceae</taxon>
        <taxon>Marivirga</taxon>
    </lineage>
</organism>
<dbReference type="EMBL" id="CP129968">
    <property type="protein sequence ID" value="WNB17217.1"/>
    <property type="molecule type" value="Genomic_DNA"/>
</dbReference>
<keyword evidence="3" id="KW-0238">DNA-binding</keyword>
<reference evidence="3" key="1">
    <citation type="submission" date="2023-08" db="EMBL/GenBank/DDBJ databases">
        <title>Comparative genomics and taxonomic characterization of three novel marine species of genus Marivirga.</title>
        <authorList>
            <person name="Muhammad N."/>
            <person name="Kim S.-G."/>
        </authorList>
    </citation>
    <scope>NUCLEOTIDE SEQUENCE</scope>
    <source>
        <strain evidence="3">BKB1-2</strain>
    </source>
</reference>
<keyword evidence="1" id="KW-1133">Transmembrane helix</keyword>
<dbReference type="SMART" id="SM00850">
    <property type="entry name" value="LytTR"/>
    <property type="match status" value="1"/>
</dbReference>
<dbReference type="InterPro" id="IPR007492">
    <property type="entry name" value="LytTR_DNA-bd_dom"/>
</dbReference>
<dbReference type="PANTHER" id="PTHR37299:SF1">
    <property type="entry name" value="STAGE 0 SPORULATION PROTEIN A HOMOLOG"/>
    <property type="match status" value="1"/>
</dbReference>
<feature type="transmembrane region" description="Helical" evidence="1">
    <location>
        <begin position="49"/>
        <end position="70"/>
    </location>
</feature>
<dbReference type="InterPro" id="IPR046947">
    <property type="entry name" value="LytR-like"/>
</dbReference>